<gene>
    <name evidence="4" type="ORF">SAMN05192529_105148</name>
</gene>
<dbReference type="AlphaFoldDB" id="A0A1H3XG17"/>
<dbReference type="InterPro" id="IPR016181">
    <property type="entry name" value="Acyl_CoA_acyltransferase"/>
</dbReference>
<keyword evidence="5" id="KW-1185">Reference proteome</keyword>
<dbReference type="EMBL" id="FNQY01000005">
    <property type="protein sequence ID" value="SDZ98299.1"/>
    <property type="molecule type" value="Genomic_DNA"/>
</dbReference>
<dbReference type="Gene3D" id="1.10.10.10">
    <property type="entry name" value="Winged helix-like DNA-binding domain superfamily/Winged helix DNA-binding domain"/>
    <property type="match status" value="1"/>
</dbReference>
<evidence type="ECO:0000313" key="4">
    <source>
        <dbReference type="EMBL" id="SDZ98299.1"/>
    </source>
</evidence>
<dbReference type="PANTHER" id="PTHR13947">
    <property type="entry name" value="GNAT FAMILY N-ACETYLTRANSFERASE"/>
    <property type="match status" value="1"/>
</dbReference>
<dbReference type="Gene3D" id="3.40.630.30">
    <property type="match status" value="1"/>
</dbReference>
<dbReference type="InterPro" id="IPR036388">
    <property type="entry name" value="WH-like_DNA-bd_sf"/>
</dbReference>
<dbReference type="Pfam" id="PF12802">
    <property type="entry name" value="MarR_2"/>
    <property type="match status" value="1"/>
</dbReference>
<dbReference type="Pfam" id="PF00583">
    <property type="entry name" value="Acetyltransf_1"/>
    <property type="match status" value="1"/>
</dbReference>
<proteinExistence type="predicted"/>
<evidence type="ECO:0000259" key="2">
    <source>
        <dbReference type="PROSITE" id="PS50995"/>
    </source>
</evidence>
<feature type="domain" description="HTH marR-type" evidence="2">
    <location>
        <begin position="9"/>
        <end position="139"/>
    </location>
</feature>
<dbReference type="PROSITE" id="PS51186">
    <property type="entry name" value="GNAT"/>
    <property type="match status" value="1"/>
</dbReference>
<dbReference type="CDD" id="cd04301">
    <property type="entry name" value="NAT_SF"/>
    <property type="match status" value="1"/>
</dbReference>
<dbReference type="SUPFAM" id="SSF55729">
    <property type="entry name" value="Acyl-CoA N-acyltransferases (Nat)"/>
    <property type="match status" value="1"/>
</dbReference>
<feature type="domain" description="N-acetyltransferase" evidence="3">
    <location>
        <begin position="176"/>
        <end position="317"/>
    </location>
</feature>
<dbReference type="InterPro" id="IPR050769">
    <property type="entry name" value="NAT_camello-type"/>
</dbReference>
<dbReference type="InterPro" id="IPR000182">
    <property type="entry name" value="GNAT_dom"/>
</dbReference>
<keyword evidence="1" id="KW-0808">Transferase</keyword>
<organism evidence="4 5">
    <name type="scientific">Arachidicoccus rhizosphaerae</name>
    <dbReference type="NCBI Taxonomy" id="551991"/>
    <lineage>
        <taxon>Bacteria</taxon>
        <taxon>Pseudomonadati</taxon>
        <taxon>Bacteroidota</taxon>
        <taxon>Chitinophagia</taxon>
        <taxon>Chitinophagales</taxon>
        <taxon>Chitinophagaceae</taxon>
        <taxon>Arachidicoccus</taxon>
    </lineage>
</organism>
<protein>
    <submittedName>
        <fullName evidence="4">MarR family protein</fullName>
    </submittedName>
</protein>
<evidence type="ECO:0000259" key="3">
    <source>
        <dbReference type="PROSITE" id="PS51186"/>
    </source>
</evidence>
<dbReference type="GO" id="GO:0003700">
    <property type="term" value="F:DNA-binding transcription factor activity"/>
    <property type="evidence" value="ECO:0007669"/>
    <property type="project" value="InterPro"/>
</dbReference>
<dbReference type="Proteomes" id="UP000199041">
    <property type="component" value="Unassembled WGS sequence"/>
</dbReference>
<evidence type="ECO:0000313" key="5">
    <source>
        <dbReference type="Proteomes" id="UP000199041"/>
    </source>
</evidence>
<dbReference type="STRING" id="551991.SAMN05192529_105148"/>
<sequence>MDFFDKTGKMAIGSRLRLLTGKVTDDSAELYKLYDFELVPKWFPVFFVLSEGAALPITEIALQIGHTQPSVTKIVKEMTKGGLVRAGLKSSDKRRNLVGLTSKGKQLAEKIKLQYQDVEAAVEQIENQSSFPLWEAIKEWEVLLGQKSLLTRVIEQKKLRESKDVVIVPFEPKFKQAFKELNVQWISQYFEMEAADYKALDNPESYIINKGGKILVALYQGQVVGVCALIRMDDPNYDFEMAKMAVLPEARGRRIGRLLGTAIIETAKKAGAKKLYLESNTLLKPAINLYYKLGFKKIPGGHSPYKRADIHMELDLMQQKG</sequence>
<dbReference type="SUPFAM" id="SSF46785">
    <property type="entry name" value="Winged helix' DNA-binding domain"/>
    <property type="match status" value="1"/>
</dbReference>
<dbReference type="PROSITE" id="PS50995">
    <property type="entry name" value="HTH_MARR_2"/>
    <property type="match status" value="1"/>
</dbReference>
<reference evidence="4 5" key="1">
    <citation type="submission" date="2016-10" db="EMBL/GenBank/DDBJ databases">
        <authorList>
            <person name="de Groot N.N."/>
        </authorList>
    </citation>
    <scope>NUCLEOTIDE SEQUENCE [LARGE SCALE GENOMIC DNA]</scope>
    <source>
        <strain evidence="4 5">Vu-144</strain>
    </source>
</reference>
<evidence type="ECO:0000256" key="1">
    <source>
        <dbReference type="ARBA" id="ARBA00022679"/>
    </source>
</evidence>
<dbReference type="PANTHER" id="PTHR13947:SF37">
    <property type="entry name" value="LD18367P"/>
    <property type="match status" value="1"/>
</dbReference>
<dbReference type="GO" id="GO:0008080">
    <property type="term" value="F:N-acetyltransferase activity"/>
    <property type="evidence" value="ECO:0007669"/>
    <property type="project" value="InterPro"/>
</dbReference>
<accession>A0A1H3XG17</accession>
<dbReference type="RefSeq" id="WP_091395234.1">
    <property type="nucleotide sequence ID" value="NZ_FNQY01000005.1"/>
</dbReference>
<name>A0A1H3XG17_9BACT</name>
<dbReference type="InterPro" id="IPR000835">
    <property type="entry name" value="HTH_MarR-typ"/>
</dbReference>
<dbReference type="OrthoDB" id="1431064at2"/>
<dbReference type="InterPro" id="IPR036390">
    <property type="entry name" value="WH_DNA-bd_sf"/>
</dbReference>